<feature type="domain" description="GGDEF" evidence="4">
    <location>
        <begin position="369"/>
        <end position="505"/>
    </location>
</feature>
<dbReference type="Proteomes" id="UP000541470">
    <property type="component" value="Unassembled WGS sequence"/>
</dbReference>
<name>A0A7Y0FWI6_9HYPH</name>
<dbReference type="AlphaFoldDB" id="A0A7Y0FWI6"/>
<keyword evidence="3" id="KW-0812">Transmembrane</keyword>
<gene>
    <name evidence="5" type="ORF">HHL25_15500</name>
</gene>
<evidence type="ECO:0000259" key="4">
    <source>
        <dbReference type="PROSITE" id="PS50887"/>
    </source>
</evidence>
<organism evidence="5 6">
    <name type="scientific">Rhizobium terricola</name>
    <dbReference type="NCBI Taxonomy" id="2728849"/>
    <lineage>
        <taxon>Bacteria</taxon>
        <taxon>Pseudomonadati</taxon>
        <taxon>Pseudomonadota</taxon>
        <taxon>Alphaproteobacteria</taxon>
        <taxon>Hyphomicrobiales</taxon>
        <taxon>Rhizobiaceae</taxon>
        <taxon>Rhizobium/Agrobacterium group</taxon>
        <taxon>Rhizobium</taxon>
    </lineage>
</organism>
<dbReference type="Gene3D" id="3.30.70.270">
    <property type="match status" value="1"/>
</dbReference>
<sequence>MAALLLPSVVIGAMAILLLEHYYDRFRVLDADKRFAYASSDAGRIGSSTIPTEALITIRYLTETTDRNRRDMLESRITLDREIEAFEALLDEDSAPIFQPFREKLRLLVDGMRRYRIRVDNGKAVTAEVIDQYKPVSVTYLDIVGALRFEIDDALLSRELQLFLDLLVANEAGLVTNFYGTEYLRGHDLSAADLDLFSRATAVKEDALQRLSVRMASPGLKPLLDFESTPSGQWLRATAQAILHDNVAPSPELLRRWSLESDQRILFWKQGISAVIGEIRAAGDNLADQARTQLGSLVVATLVLSFILGFILLMAIKGVGLASRLLAERALLVDELRNAAQTDLLTGLFNRRGFEAMAREMLTRNEIIRQMSVVIFDLDRFKQVNDIYGHDVGDIVLQRIGDLARGNFRNGDLLARHGGEEFVAVLPNSSLDAAADVAERVRQAIEATEFTLDDGTVLQVTASFGCSSAVEPINEALLHDLVRRADLALYTAKFSGRNRVARDGDNDGLMFDRRVSRPA</sequence>
<dbReference type="PANTHER" id="PTHR45138">
    <property type="entry name" value="REGULATORY COMPONENTS OF SENSORY TRANSDUCTION SYSTEM"/>
    <property type="match status" value="1"/>
</dbReference>
<proteinExistence type="predicted"/>
<protein>
    <recommendedName>
        <fullName evidence="1">diguanylate cyclase</fullName>
        <ecNumber evidence="1">2.7.7.65</ecNumber>
    </recommendedName>
</protein>
<evidence type="ECO:0000256" key="1">
    <source>
        <dbReference type="ARBA" id="ARBA00012528"/>
    </source>
</evidence>
<feature type="transmembrane region" description="Helical" evidence="3">
    <location>
        <begin position="294"/>
        <end position="316"/>
    </location>
</feature>
<reference evidence="5 6" key="1">
    <citation type="submission" date="2020-04" db="EMBL/GenBank/DDBJ databases">
        <title>Rhizobium sp. S-51 isolated from soil.</title>
        <authorList>
            <person name="Dahal R.H."/>
        </authorList>
    </citation>
    <scope>NUCLEOTIDE SEQUENCE [LARGE SCALE GENOMIC DNA]</scope>
    <source>
        <strain evidence="5 6">S-51</strain>
    </source>
</reference>
<evidence type="ECO:0000313" key="6">
    <source>
        <dbReference type="Proteomes" id="UP000541470"/>
    </source>
</evidence>
<keyword evidence="6" id="KW-1185">Reference proteome</keyword>
<dbReference type="PROSITE" id="PS50887">
    <property type="entry name" value="GGDEF"/>
    <property type="match status" value="1"/>
</dbReference>
<dbReference type="EMBL" id="JABBGK010000003">
    <property type="protein sequence ID" value="NML75537.1"/>
    <property type="molecule type" value="Genomic_DNA"/>
</dbReference>
<dbReference type="InterPro" id="IPR043128">
    <property type="entry name" value="Rev_trsase/Diguanyl_cyclase"/>
</dbReference>
<dbReference type="FunFam" id="3.30.70.270:FF:000001">
    <property type="entry name" value="Diguanylate cyclase domain protein"/>
    <property type="match status" value="1"/>
</dbReference>
<dbReference type="RefSeq" id="WP_169593187.1">
    <property type="nucleotide sequence ID" value="NZ_JABBGK010000003.1"/>
</dbReference>
<dbReference type="SMART" id="SM00267">
    <property type="entry name" value="GGDEF"/>
    <property type="match status" value="1"/>
</dbReference>
<evidence type="ECO:0000313" key="5">
    <source>
        <dbReference type="EMBL" id="NML75537.1"/>
    </source>
</evidence>
<dbReference type="Pfam" id="PF00990">
    <property type="entry name" value="GGDEF"/>
    <property type="match status" value="1"/>
</dbReference>
<dbReference type="InterPro" id="IPR029787">
    <property type="entry name" value="Nucleotide_cyclase"/>
</dbReference>
<dbReference type="PANTHER" id="PTHR45138:SF9">
    <property type="entry name" value="DIGUANYLATE CYCLASE DGCM-RELATED"/>
    <property type="match status" value="1"/>
</dbReference>
<dbReference type="SUPFAM" id="SSF55073">
    <property type="entry name" value="Nucleotide cyclase"/>
    <property type="match status" value="1"/>
</dbReference>
<dbReference type="InterPro" id="IPR050469">
    <property type="entry name" value="Diguanylate_Cyclase"/>
</dbReference>
<dbReference type="InterPro" id="IPR000160">
    <property type="entry name" value="GGDEF_dom"/>
</dbReference>
<accession>A0A7Y0FWI6</accession>
<comment type="catalytic activity">
    <reaction evidence="2">
        <text>2 GTP = 3',3'-c-di-GMP + 2 diphosphate</text>
        <dbReference type="Rhea" id="RHEA:24898"/>
        <dbReference type="ChEBI" id="CHEBI:33019"/>
        <dbReference type="ChEBI" id="CHEBI:37565"/>
        <dbReference type="ChEBI" id="CHEBI:58805"/>
        <dbReference type="EC" id="2.7.7.65"/>
    </reaction>
</comment>
<dbReference type="InterPro" id="IPR013587">
    <property type="entry name" value="Nitrate/nitrite_sensing"/>
</dbReference>
<evidence type="ECO:0000256" key="3">
    <source>
        <dbReference type="SAM" id="Phobius"/>
    </source>
</evidence>
<dbReference type="Pfam" id="PF08376">
    <property type="entry name" value="NIT"/>
    <property type="match status" value="1"/>
</dbReference>
<dbReference type="CDD" id="cd01949">
    <property type="entry name" value="GGDEF"/>
    <property type="match status" value="1"/>
</dbReference>
<keyword evidence="3" id="KW-0472">Membrane</keyword>
<evidence type="ECO:0000256" key="2">
    <source>
        <dbReference type="ARBA" id="ARBA00034247"/>
    </source>
</evidence>
<dbReference type="EC" id="2.7.7.65" evidence="1"/>
<comment type="caution">
    <text evidence="5">The sequence shown here is derived from an EMBL/GenBank/DDBJ whole genome shotgun (WGS) entry which is preliminary data.</text>
</comment>
<dbReference type="NCBIfam" id="TIGR00254">
    <property type="entry name" value="GGDEF"/>
    <property type="match status" value="1"/>
</dbReference>
<keyword evidence="3" id="KW-1133">Transmembrane helix</keyword>
<dbReference type="GO" id="GO:0052621">
    <property type="term" value="F:diguanylate cyclase activity"/>
    <property type="evidence" value="ECO:0007669"/>
    <property type="project" value="UniProtKB-EC"/>
</dbReference>